<gene>
    <name evidence="1" type="ORF">Cch02nite_38750</name>
</gene>
<name>A0A8J3NSD5_9ACTN</name>
<dbReference type="AlphaFoldDB" id="A0A8J3NSD5"/>
<protein>
    <recommendedName>
        <fullName evidence="3">Cupin domain-containing protein</fullName>
    </recommendedName>
</protein>
<evidence type="ECO:0000313" key="1">
    <source>
        <dbReference type="EMBL" id="GIF90431.1"/>
    </source>
</evidence>
<comment type="caution">
    <text evidence="1">The sequence shown here is derived from an EMBL/GenBank/DDBJ whole genome shotgun (WGS) entry which is preliminary data.</text>
</comment>
<dbReference type="InterPro" id="IPR014710">
    <property type="entry name" value="RmlC-like_jellyroll"/>
</dbReference>
<keyword evidence="2" id="KW-1185">Reference proteome</keyword>
<dbReference type="SUPFAM" id="SSF51182">
    <property type="entry name" value="RmlC-like cupins"/>
    <property type="match status" value="1"/>
</dbReference>
<accession>A0A8J3NSD5</accession>
<dbReference type="Gene3D" id="2.60.120.10">
    <property type="entry name" value="Jelly Rolls"/>
    <property type="match status" value="1"/>
</dbReference>
<dbReference type="RefSeq" id="WP_191842605.1">
    <property type="nucleotide sequence ID" value="NZ_BAAALB010000024.1"/>
</dbReference>
<dbReference type="EMBL" id="BONG01000023">
    <property type="protein sequence ID" value="GIF90431.1"/>
    <property type="molecule type" value="Genomic_DNA"/>
</dbReference>
<dbReference type="CDD" id="cd02208">
    <property type="entry name" value="cupin_RmlC-like"/>
    <property type="match status" value="1"/>
</dbReference>
<reference evidence="1 2" key="1">
    <citation type="submission" date="2021-01" db="EMBL/GenBank/DDBJ databases">
        <title>Whole genome shotgun sequence of Catellatospora chokoriensis NBRC 107358.</title>
        <authorList>
            <person name="Komaki H."/>
            <person name="Tamura T."/>
        </authorList>
    </citation>
    <scope>NUCLEOTIDE SEQUENCE [LARGE SCALE GENOMIC DNA]</scope>
    <source>
        <strain evidence="1 2">NBRC 107358</strain>
    </source>
</reference>
<proteinExistence type="predicted"/>
<dbReference type="InterPro" id="IPR011051">
    <property type="entry name" value="RmlC_Cupin_sf"/>
</dbReference>
<evidence type="ECO:0000313" key="2">
    <source>
        <dbReference type="Proteomes" id="UP000619293"/>
    </source>
</evidence>
<evidence type="ECO:0008006" key="3">
    <source>
        <dbReference type="Google" id="ProtNLM"/>
    </source>
</evidence>
<dbReference type="Proteomes" id="UP000619293">
    <property type="component" value="Unassembled WGS sequence"/>
</dbReference>
<organism evidence="1 2">
    <name type="scientific">Catellatospora chokoriensis</name>
    <dbReference type="NCBI Taxonomy" id="310353"/>
    <lineage>
        <taxon>Bacteria</taxon>
        <taxon>Bacillati</taxon>
        <taxon>Actinomycetota</taxon>
        <taxon>Actinomycetes</taxon>
        <taxon>Micromonosporales</taxon>
        <taxon>Micromonosporaceae</taxon>
        <taxon>Catellatospora</taxon>
    </lineage>
</organism>
<sequence>MPFPVPLHAPATRGEPFDFGTHANDFLVKREQARATETFLVRVPGLGAVPEHAHSDMEQTFVFLSGVGTATLRHAGEQVSYVCLPGDTVFVPIGWHHSVAADCLEGVTYVTVNSFLPDAERVGGTAVAHAEEVNTAFARAFAAGRPERAVDETTLFRCAEAAFRGDGPSGAWVQDYTSLVTTLTASPDGYRVDRIGPFEIARTVTPVGQVLTCSLADEIHAAVAGLAPVVVEGSQSPLSVKPPHAGSDLDLLVVVRHPDELALASKTVRALDTVTERIPVPLAVGMVFEPWLTLPGFYSAVSIDPGHQDRQWYIAAGPERLAEATRRLKAGLATVRDQGRMSDMFRATVELAGQDHSLVREWRVTPRWRGLDVLEPLP</sequence>